<evidence type="ECO:0000313" key="2">
    <source>
        <dbReference type="EMBL" id="RFU77541.1"/>
    </source>
</evidence>
<feature type="region of interest" description="Disordered" evidence="1">
    <location>
        <begin position="1"/>
        <end position="22"/>
    </location>
</feature>
<gene>
    <name evidence="2" type="ORF">TARUN_4691</name>
</gene>
<comment type="caution">
    <text evidence="2">The sequence shown here is derived from an EMBL/GenBank/DDBJ whole genome shotgun (WGS) entry which is preliminary data.</text>
</comment>
<dbReference type="Proteomes" id="UP000266272">
    <property type="component" value="Unassembled WGS sequence"/>
</dbReference>
<reference evidence="2 3" key="1">
    <citation type="journal article" date="2018" name="PLoS Pathog.">
        <title>Evolution of structural diversity of trichothecenes, a family of toxins produced by plant pathogenic and entomopathogenic fungi.</title>
        <authorList>
            <person name="Proctor R.H."/>
            <person name="McCormick S.P."/>
            <person name="Kim H.S."/>
            <person name="Cardoza R.E."/>
            <person name="Stanley A.M."/>
            <person name="Lindo L."/>
            <person name="Kelly A."/>
            <person name="Brown D.W."/>
            <person name="Lee T."/>
            <person name="Vaughan M.M."/>
            <person name="Alexander N.J."/>
            <person name="Busman M."/>
            <person name="Gutierrez S."/>
        </authorList>
    </citation>
    <scope>NUCLEOTIDE SEQUENCE [LARGE SCALE GENOMIC DNA]</scope>
    <source>
        <strain evidence="2 3">IBT 40837</strain>
    </source>
</reference>
<accession>A0A395NNL6</accession>
<keyword evidence="3" id="KW-1185">Reference proteome</keyword>
<dbReference type="SUPFAM" id="SSF52540">
    <property type="entry name" value="P-loop containing nucleoside triphosphate hydrolases"/>
    <property type="match status" value="1"/>
</dbReference>
<dbReference type="AlphaFoldDB" id="A0A395NNL6"/>
<evidence type="ECO:0000313" key="3">
    <source>
        <dbReference type="Proteomes" id="UP000266272"/>
    </source>
</evidence>
<protein>
    <recommendedName>
        <fullName evidence="4">SNF2 N-terminal domain-containing protein</fullName>
    </recommendedName>
</protein>
<evidence type="ECO:0000256" key="1">
    <source>
        <dbReference type="SAM" id="MobiDB-lite"/>
    </source>
</evidence>
<dbReference type="EMBL" id="PXOA01000277">
    <property type="protein sequence ID" value="RFU77541.1"/>
    <property type="molecule type" value="Genomic_DNA"/>
</dbReference>
<proteinExistence type="predicted"/>
<name>A0A395NNL6_TRIAR</name>
<evidence type="ECO:0008006" key="4">
    <source>
        <dbReference type="Google" id="ProtNLM"/>
    </source>
</evidence>
<feature type="region of interest" description="Disordered" evidence="1">
    <location>
        <begin position="213"/>
        <end position="242"/>
    </location>
</feature>
<dbReference type="InterPro" id="IPR027417">
    <property type="entry name" value="P-loop_NTPase"/>
</dbReference>
<dbReference type="STRING" id="490622.A0A395NNL6"/>
<sequence length="553" mass="60297">MFSLSRDSYAPSGGGGSNRITNWQIPQESSSLQTISPQLPPSCLALVRFAIVRDADGDGDDNVLRRGCLTQFLDRRPPAGYSPQHWDFQYELFLSFAESVFAHPPSGWTAIVDNESVSFQHAGTWAVALLLIQSHKSGNLVNMHRPDVIHAPAPLQQRLGTSRRAESMRGGREVRRRLMAPDANVEIGAAHSSPQPFSSQSSAVRHQATLPRFDAEPGNGIHAPHSTMPATPDETISDIDGPALELECPDTNLCLADLTPADGEHCDTGDAASDNHSDQIWNNGTNRTLQQLYNINSLQTAELDEACIFFCTTPTAIEKGVVLPGTSQSLSLPQLAFIFRFIKKSLDSPCQPQGQLLGDTAGMGKTHSTMGLIAVVRALMLSRSHVLKHRDLHNRSGRANPSCPAGNPYGIQCVCVDQSLGSRYVHRLLGGPIIILSPSHLVEQWVARAADYFLHEILPRGSQQTEVFVEVTSWRSGRLVSHQFDRANGESLDPVVACKSSPPSQLMVGITAEASDLSAYTVQQATGEPSYTDAMRRLRDENGVMFRPDLERA</sequence>
<organism evidence="2 3">
    <name type="scientific">Trichoderma arundinaceum</name>
    <dbReference type="NCBI Taxonomy" id="490622"/>
    <lineage>
        <taxon>Eukaryota</taxon>
        <taxon>Fungi</taxon>
        <taxon>Dikarya</taxon>
        <taxon>Ascomycota</taxon>
        <taxon>Pezizomycotina</taxon>
        <taxon>Sordariomycetes</taxon>
        <taxon>Hypocreomycetidae</taxon>
        <taxon>Hypocreales</taxon>
        <taxon>Hypocreaceae</taxon>
        <taxon>Trichoderma</taxon>
    </lineage>
</organism>
<dbReference type="OrthoDB" id="5139665at2759"/>